<feature type="binding site" evidence="9">
    <location>
        <position position="92"/>
    </location>
    <ligand>
        <name>Mg(2+)</name>
        <dbReference type="ChEBI" id="CHEBI:18420"/>
        <label>1</label>
    </ligand>
</feature>
<evidence type="ECO:0000313" key="13">
    <source>
        <dbReference type="EMBL" id="MFC3023229.1"/>
    </source>
</evidence>
<dbReference type="Pfam" id="PF18913">
    <property type="entry name" value="FBPase_C"/>
    <property type="match status" value="1"/>
</dbReference>
<evidence type="ECO:0000259" key="11">
    <source>
        <dbReference type="Pfam" id="PF00316"/>
    </source>
</evidence>
<comment type="similarity">
    <text evidence="3 9 10">Belongs to the FBPase class 1 family.</text>
</comment>
<feature type="binding site" evidence="9">
    <location>
        <begin position="118"/>
        <end position="121"/>
    </location>
    <ligand>
        <name>substrate</name>
    </ligand>
</feature>
<evidence type="ECO:0000256" key="3">
    <source>
        <dbReference type="ARBA" id="ARBA00010941"/>
    </source>
</evidence>
<feature type="binding site" evidence="9">
    <location>
        <position position="115"/>
    </location>
    <ligand>
        <name>Mg(2+)</name>
        <dbReference type="ChEBI" id="CHEBI:18420"/>
        <label>1</label>
    </ligand>
</feature>
<evidence type="ECO:0000256" key="10">
    <source>
        <dbReference type="RuleBase" id="RU000508"/>
    </source>
</evidence>
<feature type="binding site" evidence="9">
    <location>
        <position position="280"/>
    </location>
    <ligand>
        <name>Mg(2+)</name>
        <dbReference type="ChEBI" id="CHEBI:18420"/>
        <label>2</label>
    </ligand>
</feature>
<accession>A0ABV7C768</accession>
<evidence type="ECO:0000256" key="1">
    <source>
        <dbReference type="ARBA" id="ARBA00001273"/>
    </source>
</evidence>
<feature type="binding site" evidence="9">
    <location>
        <position position="115"/>
    </location>
    <ligand>
        <name>Mg(2+)</name>
        <dbReference type="ChEBI" id="CHEBI:18420"/>
        <label>2</label>
    </ligand>
</feature>
<dbReference type="Gene3D" id="3.30.540.10">
    <property type="entry name" value="Fructose-1,6-Bisphosphatase, subunit A, domain 1"/>
    <property type="match status" value="1"/>
</dbReference>
<keyword evidence="6 9" id="KW-0378">Hydrolase</keyword>
<evidence type="ECO:0000256" key="8">
    <source>
        <dbReference type="ARBA" id="ARBA00023277"/>
    </source>
</evidence>
<comment type="cofactor">
    <cofactor evidence="9">
        <name>Mg(2+)</name>
        <dbReference type="ChEBI" id="CHEBI:18420"/>
    </cofactor>
    <text evidence="9">Binds 2 magnesium ions per subunit.</text>
</comment>
<sequence>MTKLRTLGEFIVEKQHDFPHASGELSSLLSSISLAAKIVNREINKAGLVDITGATGVDNIQGEEQQKLDAYANEQFKAALEARDQVCGVGSEEEDEAVIFTQKLNQNAKYVVLMDPLDGSSNIDVNVSVGTIFCIYERLSPVGTPPTDADFLQPGHRQVAAGYVVYGSSTILVYTTGNGVNGFTYDPSIGTFCLSHENMTIPQDGKIYSINEGNYIRFPQGVKQYIKHCQENVPKDNRPYTSRYIGSLASDFHRNLIKGGIYLYPSTLSHPQGKLRLLYECNPMAFIVEQAGGIATDGNTRILDIVPDELHQRAPLFLGSTNMVKTVQDFLASHPDPQD</sequence>
<keyword evidence="8 9" id="KW-0119">Carbohydrate metabolism</keyword>
<dbReference type="EC" id="3.1.3.11" evidence="9"/>
<dbReference type="Proteomes" id="UP001595384">
    <property type="component" value="Unassembled WGS sequence"/>
</dbReference>
<comment type="pathway">
    <text evidence="2">Carbohydrate biosynthesis; Calvin cycle.</text>
</comment>
<gene>
    <name evidence="9 13" type="primary">fbp</name>
    <name evidence="13" type="ORF">ACFODT_05265</name>
</gene>
<feature type="binding site" evidence="9">
    <location>
        <position position="211"/>
    </location>
    <ligand>
        <name>substrate</name>
    </ligand>
</feature>
<dbReference type="NCBIfam" id="NF006778">
    <property type="entry name" value="PRK09293.1-1"/>
    <property type="match status" value="1"/>
</dbReference>
<comment type="caution">
    <text evidence="13">The sequence shown here is derived from an EMBL/GenBank/DDBJ whole genome shotgun (WGS) entry which is preliminary data.</text>
</comment>
<feature type="binding site" evidence="9">
    <location>
        <position position="118"/>
    </location>
    <ligand>
        <name>Mg(2+)</name>
        <dbReference type="ChEBI" id="CHEBI:18420"/>
        <label>2</label>
    </ligand>
</feature>
<evidence type="ECO:0000256" key="7">
    <source>
        <dbReference type="ARBA" id="ARBA00022842"/>
    </source>
</evidence>
<comment type="subunit">
    <text evidence="9">Homotetramer.</text>
</comment>
<dbReference type="InterPro" id="IPR000146">
    <property type="entry name" value="FBPase_class-1"/>
</dbReference>
<evidence type="ECO:0000256" key="9">
    <source>
        <dbReference type="HAMAP-Rule" id="MF_01855"/>
    </source>
</evidence>
<reference evidence="14" key="1">
    <citation type="journal article" date="2019" name="Int. J. Syst. Evol. Microbiol.">
        <title>The Global Catalogue of Microorganisms (GCM) 10K type strain sequencing project: providing services to taxonomists for standard genome sequencing and annotation.</title>
        <authorList>
            <consortium name="The Broad Institute Genomics Platform"/>
            <consortium name="The Broad Institute Genome Sequencing Center for Infectious Disease"/>
            <person name="Wu L."/>
            <person name="Ma J."/>
        </authorList>
    </citation>
    <scope>NUCLEOTIDE SEQUENCE [LARGE SCALE GENOMIC DNA]</scope>
    <source>
        <strain evidence="14">KCTC 62784</strain>
    </source>
</reference>
<dbReference type="HAMAP" id="MF_01855">
    <property type="entry name" value="FBPase_class1"/>
    <property type="match status" value="1"/>
</dbReference>
<keyword evidence="5 9" id="KW-0479">Metal-binding</keyword>
<dbReference type="InterPro" id="IPR028343">
    <property type="entry name" value="FBPtase"/>
</dbReference>
<dbReference type="PRINTS" id="PR00115">
    <property type="entry name" value="F16BPHPHTASE"/>
</dbReference>
<feature type="binding site" evidence="9">
    <location>
        <position position="244"/>
    </location>
    <ligand>
        <name>substrate</name>
    </ligand>
</feature>
<dbReference type="PROSITE" id="PS00124">
    <property type="entry name" value="FBPASE"/>
    <property type="match status" value="1"/>
</dbReference>
<organism evidence="13 14">
    <name type="scientific">Vibrio zhugei</name>
    <dbReference type="NCBI Taxonomy" id="2479546"/>
    <lineage>
        <taxon>Bacteria</taxon>
        <taxon>Pseudomonadati</taxon>
        <taxon>Pseudomonadota</taxon>
        <taxon>Gammaproteobacteria</taxon>
        <taxon>Vibrionales</taxon>
        <taxon>Vibrionaceae</taxon>
        <taxon>Vibrio</taxon>
    </lineage>
</organism>
<keyword evidence="4 9" id="KW-0963">Cytoplasm</keyword>
<keyword evidence="7 9" id="KW-0460">Magnesium</keyword>
<name>A0ABV7C768_9VIBR</name>
<feature type="binding site" evidence="9">
    <location>
        <position position="117"/>
    </location>
    <ligand>
        <name>Mg(2+)</name>
        <dbReference type="ChEBI" id="CHEBI:18420"/>
        <label>1</label>
    </ligand>
</feature>
<dbReference type="PIRSF" id="PIRSF000904">
    <property type="entry name" value="FBPtase_SBPase"/>
    <property type="match status" value="1"/>
</dbReference>
<evidence type="ECO:0000256" key="2">
    <source>
        <dbReference type="ARBA" id="ARBA00005215"/>
    </source>
</evidence>
<feature type="binding site" evidence="9">
    <location>
        <begin position="262"/>
        <end position="264"/>
    </location>
    <ligand>
        <name>substrate</name>
    </ligand>
</feature>
<dbReference type="InterPro" id="IPR044015">
    <property type="entry name" value="FBPase_C_dom"/>
</dbReference>
<evidence type="ECO:0000256" key="6">
    <source>
        <dbReference type="ARBA" id="ARBA00022801"/>
    </source>
</evidence>
<evidence type="ECO:0000256" key="4">
    <source>
        <dbReference type="ARBA" id="ARBA00022490"/>
    </source>
</evidence>
<dbReference type="InterPro" id="IPR033391">
    <property type="entry name" value="FBPase_N"/>
</dbReference>
<protein>
    <recommendedName>
        <fullName evidence="9">Fructose-1,6-bisphosphatase class 1</fullName>
        <shortName evidence="9">FBPase class 1</shortName>
        <ecNumber evidence="9">3.1.3.11</ecNumber>
    </recommendedName>
    <alternativeName>
        <fullName evidence="9">D-fructose-1,6-bisphosphate 1-phosphohydrolase class 1</fullName>
    </alternativeName>
</protein>
<dbReference type="Pfam" id="PF00316">
    <property type="entry name" value="FBPase"/>
    <property type="match status" value="1"/>
</dbReference>
<dbReference type="PIRSF" id="PIRSF500210">
    <property type="entry name" value="FBPtase"/>
    <property type="match status" value="1"/>
</dbReference>
<keyword evidence="14" id="KW-1185">Reference proteome</keyword>
<feature type="binding site" evidence="9">
    <location>
        <position position="274"/>
    </location>
    <ligand>
        <name>substrate</name>
    </ligand>
</feature>
<dbReference type="EMBL" id="JBHRSE010000035">
    <property type="protein sequence ID" value="MFC3023229.1"/>
    <property type="molecule type" value="Genomic_DNA"/>
</dbReference>
<dbReference type="Gene3D" id="3.40.190.80">
    <property type="match status" value="1"/>
</dbReference>
<dbReference type="PANTHER" id="PTHR11556:SF35">
    <property type="entry name" value="SEDOHEPTULOSE-1,7-BISPHOSPHATASE, CHLOROPLASTIC"/>
    <property type="match status" value="1"/>
</dbReference>
<dbReference type="SUPFAM" id="SSF56655">
    <property type="entry name" value="Carbohydrate phosphatase"/>
    <property type="match status" value="1"/>
</dbReference>
<evidence type="ECO:0000256" key="5">
    <source>
        <dbReference type="ARBA" id="ARBA00022723"/>
    </source>
</evidence>
<proteinExistence type="inferred from homology"/>
<evidence type="ECO:0000313" key="14">
    <source>
        <dbReference type="Proteomes" id="UP001595384"/>
    </source>
</evidence>
<dbReference type="GO" id="GO:0042132">
    <property type="term" value="F:fructose 1,6-bisphosphate 1-phosphatase activity"/>
    <property type="evidence" value="ECO:0007669"/>
    <property type="project" value="UniProtKB-EC"/>
</dbReference>
<comment type="catalytic activity">
    <reaction evidence="1 9">
        <text>beta-D-fructose 1,6-bisphosphate + H2O = beta-D-fructose 6-phosphate + phosphate</text>
        <dbReference type="Rhea" id="RHEA:11064"/>
        <dbReference type="ChEBI" id="CHEBI:15377"/>
        <dbReference type="ChEBI" id="CHEBI:32966"/>
        <dbReference type="ChEBI" id="CHEBI:43474"/>
        <dbReference type="ChEBI" id="CHEBI:57634"/>
        <dbReference type="EC" id="3.1.3.11"/>
    </reaction>
</comment>
<dbReference type="RefSeq" id="WP_123017406.1">
    <property type="nucleotide sequence ID" value="NZ_AP024911.1"/>
</dbReference>
<comment type="subcellular location">
    <subcellularLocation>
        <location evidence="9">Cytoplasm</location>
    </subcellularLocation>
</comment>
<feature type="domain" description="Fructose-1-6-bisphosphatase class I N-terminal" evidence="11">
    <location>
        <begin position="6"/>
        <end position="197"/>
    </location>
</feature>
<feature type="domain" description="Fructose-1-6-bisphosphatase class 1 C-terminal" evidence="12">
    <location>
        <begin position="201"/>
        <end position="330"/>
    </location>
</feature>
<evidence type="ECO:0000259" key="12">
    <source>
        <dbReference type="Pfam" id="PF18913"/>
    </source>
</evidence>
<dbReference type="InterPro" id="IPR020548">
    <property type="entry name" value="Fructose_bisphosphatase_AS"/>
</dbReference>
<dbReference type="CDD" id="cd00354">
    <property type="entry name" value="FBPase"/>
    <property type="match status" value="1"/>
</dbReference>
<dbReference type="PANTHER" id="PTHR11556">
    <property type="entry name" value="FRUCTOSE-1,6-BISPHOSPHATASE-RELATED"/>
    <property type="match status" value="1"/>
</dbReference>